<dbReference type="PANTHER" id="PTHR21621:SF0">
    <property type="entry name" value="BETA-CITRYLGLUTAMATE SYNTHASE B-RELATED"/>
    <property type="match status" value="1"/>
</dbReference>
<protein>
    <submittedName>
        <fullName evidence="4">ATP-grasp domain-containing protein</fullName>
    </submittedName>
</protein>
<dbReference type="AlphaFoldDB" id="A0A2N9YC29"/>
<evidence type="ECO:0000313" key="5">
    <source>
        <dbReference type="Proteomes" id="UP000234271"/>
    </source>
</evidence>
<organism evidence="4 5">
    <name type="scientific">Beggiatoa leptomitoformis</name>
    <dbReference type="NCBI Taxonomy" id="288004"/>
    <lineage>
        <taxon>Bacteria</taxon>
        <taxon>Pseudomonadati</taxon>
        <taxon>Pseudomonadota</taxon>
        <taxon>Gammaproteobacteria</taxon>
        <taxon>Thiotrichales</taxon>
        <taxon>Thiotrichaceae</taxon>
        <taxon>Beggiatoa</taxon>
    </lineage>
</organism>
<name>A0A2N9YC29_9GAMM</name>
<dbReference type="InterPro" id="IPR011761">
    <property type="entry name" value="ATP-grasp"/>
</dbReference>
<dbReference type="InterPro" id="IPR013815">
    <property type="entry name" value="ATP_grasp_subdomain_1"/>
</dbReference>
<proteinExistence type="predicted"/>
<keyword evidence="2" id="KW-0547">Nucleotide-binding</keyword>
<dbReference type="Pfam" id="PF08443">
    <property type="entry name" value="RimK"/>
    <property type="match status" value="1"/>
</dbReference>
<dbReference type="PANTHER" id="PTHR21621">
    <property type="entry name" value="RIBOSOMAL PROTEIN S6 MODIFICATION PROTEIN"/>
    <property type="match status" value="1"/>
</dbReference>
<dbReference type="SUPFAM" id="SSF56059">
    <property type="entry name" value="Glutathione synthetase ATP-binding domain-like"/>
    <property type="match status" value="1"/>
</dbReference>
<dbReference type="OrthoDB" id="9800957at2"/>
<evidence type="ECO:0000259" key="3">
    <source>
        <dbReference type="PROSITE" id="PS50975"/>
    </source>
</evidence>
<dbReference type="Pfam" id="PF14401">
    <property type="entry name" value="RLAN"/>
    <property type="match status" value="1"/>
</dbReference>
<sequence length="490" mass="56757">MPPHLVVVENTTDWHSSFPEMQIVSVKDYISQPYYFSLKNVRVINLCRSYRYLSRGYYCSLLAEARHHKIIPSVRTLRDLSSKAIYSLDTDSLDDFLHKCLGKHNGNMPTVLETYILFGFCDKSDLKKIARQIFATFSCPLMKVEFSYSGSWHISSIKPIQLNALPLDQYPLFIEALNVYTRREYDNSEKTKHTTRYDLAILYDPNEKLPPSDAETLEKFITIGNELGIDVDLIKKKDYARLAEYDALFIRETTNIEHYTYRFAKKAESENLVVIDDPDSILRCTNKVYLAELLKASGTPIPKTFILHKDNLHLLENEIPYPVVLKIPDGSFSRGVFKAENAEEVLEMTNRLFKDSDILLAQEYLYTTFDWRIGILNRKAIFACQYFMSEAHWQIVKHDKNGEFNYGNFRTFAIEDTPKKVIKTAVKAANQIGNGFYGVDLKQTDKGIVVIEINDNPNLDEGVENAVSKDKIYHTILKEFIRRIRKKQQR</sequence>
<dbReference type="STRING" id="288004.AL038_01780"/>
<dbReference type="InterPro" id="IPR013651">
    <property type="entry name" value="ATP-grasp_RimK-type"/>
</dbReference>
<evidence type="ECO:0000256" key="2">
    <source>
        <dbReference type="PROSITE-ProRule" id="PRU00409"/>
    </source>
</evidence>
<dbReference type="Proteomes" id="UP000234271">
    <property type="component" value="Chromosome"/>
</dbReference>
<dbReference type="InterPro" id="IPR025839">
    <property type="entry name" value="RLAN_dom"/>
</dbReference>
<dbReference type="GO" id="GO:0009432">
    <property type="term" value="P:SOS response"/>
    <property type="evidence" value="ECO:0007669"/>
    <property type="project" value="TreeGrafter"/>
</dbReference>
<dbReference type="GO" id="GO:0018169">
    <property type="term" value="F:ribosomal S6-glutamic acid ligase activity"/>
    <property type="evidence" value="ECO:0007669"/>
    <property type="project" value="TreeGrafter"/>
</dbReference>
<dbReference type="GO" id="GO:0046872">
    <property type="term" value="F:metal ion binding"/>
    <property type="evidence" value="ECO:0007669"/>
    <property type="project" value="InterPro"/>
</dbReference>
<keyword evidence="1" id="KW-0464">Manganese</keyword>
<dbReference type="PROSITE" id="PS50975">
    <property type="entry name" value="ATP_GRASP"/>
    <property type="match status" value="1"/>
</dbReference>
<dbReference type="GO" id="GO:0005737">
    <property type="term" value="C:cytoplasm"/>
    <property type="evidence" value="ECO:0007669"/>
    <property type="project" value="TreeGrafter"/>
</dbReference>
<gene>
    <name evidence="4" type="ORF">BLE401_04260</name>
</gene>
<dbReference type="GO" id="GO:0005524">
    <property type="term" value="F:ATP binding"/>
    <property type="evidence" value="ECO:0007669"/>
    <property type="project" value="UniProtKB-UniRule"/>
</dbReference>
<dbReference type="EMBL" id="CP018889">
    <property type="protein sequence ID" value="AUI67992.1"/>
    <property type="molecule type" value="Genomic_DNA"/>
</dbReference>
<dbReference type="KEGG" id="blep:AL038_01780"/>
<dbReference type="RefSeq" id="WP_062148133.1">
    <property type="nucleotide sequence ID" value="NZ_CP012373.2"/>
</dbReference>
<feature type="domain" description="ATP-grasp" evidence="3">
    <location>
        <begin position="291"/>
        <end position="485"/>
    </location>
</feature>
<keyword evidence="5" id="KW-1185">Reference proteome</keyword>
<evidence type="ECO:0000256" key="1">
    <source>
        <dbReference type="ARBA" id="ARBA00023211"/>
    </source>
</evidence>
<accession>A0A2N9YC29</accession>
<dbReference type="Gene3D" id="3.30.470.20">
    <property type="entry name" value="ATP-grasp fold, B domain"/>
    <property type="match status" value="1"/>
</dbReference>
<keyword evidence="2" id="KW-0067">ATP-binding</keyword>
<reference evidence="5" key="1">
    <citation type="submission" date="2016-12" db="EMBL/GenBank/DDBJ databases">
        <title>Complete Genome Sequence of Beggiatoa leptomitiformis D-401.</title>
        <authorList>
            <person name="Fomenkov A."/>
            <person name="Vincze T."/>
            <person name="Grabovich M."/>
            <person name="Anton B.P."/>
            <person name="Dubinina G."/>
            <person name="Orlova M."/>
            <person name="Belousova E."/>
            <person name="Roberts R.J."/>
        </authorList>
    </citation>
    <scope>NUCLEOTIDE SEQUENCE [LARGE SCALE GENOMIC DNA]</scope>
    <source>
        <strain evidence="5">D-401</strain>
    </source>
</reference>
<dbReference type="Gene3D" id="3.30.1490.20">
    <property type="entry name" value="ATP-grasp fold, A domain"/>
    <property type="match status" value="1"/>
</dbReference>
<evidence type="ECO:0000313" key="4">
    <source>
        <dbReference type="EMBL" id="AUI67992.1"/>
    </source>
</evidence>